<sequence length="347" mass="37447">MSLPMHSSAGSGASRRPGSAYWNHAFTLAELRAATGGWAQANVVGSGSFGTVYRATLDDWSVVAVRHKNLVRLLGSCVDDGERLLVLEFFPEGSLGARLHYASQGKVAFLSWAERMAVIEGVCRGLTYMHHDIHPPLIHRDIKAANILLRGGTKGACIADFGLARLMQDDESGGDTSSAVKGTLPYMAPEYMQGGYRCLSPKCDVYSFGVVVLELVTGRPVTARFERGGRDIPLVELAASLVREQKALEMIDPAVWDAFDVSEAECCIQIALQCLQRDPSHRPTMEQVGIRLRTRGAEPRGSEVGSESPHDVLSGLTRGDPGRSMAGWDTGSSSGFSSGAYRFLTAR</sequence>
<dbReference type="PANTHER" id="PTHR47973">
    <property type="entry name" value="CYSTEINE-RICH RECEPTOR-LIKE PROTEIN KINASE 3"/>
    <property type="match status" value="1"/>
</dbReference>
<name>A0A1Y1HHZ4_KLENI</name>
<dbReference type="OMA" id="WRTRCEI"/>
<dbReference type="AlphaFoldDB" id="A0A1Y1HHZ4"/>
<reference evidence="7 8" key="1">
    <citation type="journal article" date="2014" name="Nat. Commun.">
        <title>Klebsormidium flaccidum genome reveals primary factors for plant terrestrial adaptation.</title>
        <authorList>
            <person name="Hori K."/>
            <person name="Maruyama F."/>
            <person name="Fujisawa T."/>
            <person name="Togashi T."/>
            <person name="Yamamoto N."/>
            <person name="Seo M."/>
            <person name="Sato S."/>
            <person name="Yamada T."/>
            <person name="Mori H."/>
            <person name="Tajima N."/>
            <person name="Moriyama T."/>
            <person name="Ikeuchi M."/>
            <person name="Watanabe M."/>
            <person name="Wada H."/>
            <person name="Kobayashi K."/>
            <person name="Saito M."/>
            <person name="Masuda T."/>
            <person name="Sasaki-Sekimoto Y."/>
            <person name="Mashiguchi K."/>
            <person name="Awai K."/>
            <person name="Shimojima M."/>
            <person name="Masuda S."/>
            <person name="Iwai M."/>
            <person name="Nobusawa T."/>
            <person name="Narise T."/>
            <person name="Kondo S."/>
            <person name="Saito H."/>
            <person name="Sato R."/>
            <person name="Murakawa M."/>
            <person name="Ihara Y."/>
            <person name="Oshima-Yamada Y."/>
            <person name="Ohtaka K."/>
            <person name="Satoh M."/>
            <person name="Sonobe K."/>
            <person name="Ishii M."/>
            <person name="Ohtani R."/>
            <person name="Kanamori-Sato M."/>
            <person name="Honoki R."/>
            <person name="Miyazaki D."/>
            <person name="Mochizuki H."/>
            <person name="Umetsu J."/>
            <person name="Higashi K."/>
            <person name="Shibata D."/>
            <person name="Kamiya Y."/>
            <person name="Sato N."/>
            <person name="Nakamura Y."/>
            <person name="Tabata S."/>
            <person name="Ida S."/>
            <person name="Kurokawa K."/>
            <person name="Ohta H."/>
        </authorList>
    </citation>
    <scope>NUCLEOTIDE SEQUENCE [LARGE SCALE GENOMIC DNA]</scope>
    <source>
        <strain evidence="7 8">NIES-2285</strain>
    </source>
</reference>
<organism evidence="7 8">
    <name type="scientific">Klebsormidium nitens</name>
    <name type="common">Green alga</name>
    <name type="synonym">Ulothrix nitens</name>
    <dbReference type="NCBI Taxonomy" id="105231"/>
    <lineage>
        <taxon>Eukaryota</taxon>
        <taxon>Viridiplantae</taxon>
        <taxon>Streptophyta</taxon>
        <taxon>Klebsormidiophyceae</taxon>
        <taxon>Klebsormidiales</taxon>
        <taxon>Klebsormidiaceae</taxon>
        <taxon>Klebsormidium</taxon>
    </lineage>
</organism>
<protein>
    <submittedName>
        <fullName evidence="7">Leucine-rich repeat protein kinase family protein</fullName>
    </submittedName>
</protein>
<dbReference type="PROSITE" id="PS00108">
    <property type="entry name" value="PROTEIN_KINASE_ST"/>
    <property type="match status" value="1"/>
</dbReference>
<dbReference type="Proteomes" id="UP000054558">
    <property type="component" value="Unassembled WGS sequence"/>
</dbReference>
<dbReference type="GO" id="GO:0005524">
    <property type="term" value="F:ATP binding"/>
    <property type="evidence" value="ECO:0007669"/>
    <property type="project" value="UniProtKB-KW"/>
</dbReference>
<evidence type="ECO:0000256" key="5">
    <source>
        <dbReference type="SAM" id="MobiDB-lite"/>
    </source>
</evidence>
<dbReference type="STRING" id="105231.A0A1Y1HHZ4"/>
<evidence type="ECO:0000256" key="4">
    <source>
        <dbReference type="ARBA" id="ARBA00022840"/>
    </source>
</evidence>
<evidence type="ECO:0000256" key="1">
    <source>
        <dbReference type="ARBA" id="ARBA00022679"/>
    </source>
</evidence>
<dbReference type="SMART" id="SM00220">
    <property type="entry name" value="S_TKc"/>
    <property type="match status" value="1"/>
</dbReference>
<evidence type="ECO:0000313" key="8">
    <source>
        <dbReference type="Proteomes" id="UP000054558"/>
    </source>
</evidence>
<dbReference type="Gene3D" id="1.10.510.10">
    <property type="entry name" value="Transferase(Phosphotransferase) domain 1"/>
    <property type="match status" value="1"/>
</dbReference>
<keyword evidence="3 7" id="KW-0418">Kinase</keyword>
<evidence type="ECO:0000256" key="3">
    <source>
        <dbReference type="ARBA" id="ARBA00022777"/>
    </source>
</evidence>
<accession>A0A1Y1HHZ4</accession>
<evidence type="ECO:0000259" key="6">
    <source>
        <dbReference type="PROSITE" id="PS50011"/>
    </source>
</evidence>
<dbReference type="PROSITE" id="PS50011">
    <property type="entry name" value="PROTEIN_KINASE_DOM"/>
    <property type="match status" value="1"/>
</dbReference>
<dbReference type="Gene3D" id="3.30.200.20">
    <property type="entry name" value="Phosphorylase Kinase, domain 1"/>
    <property type="match status" value="2"/>
</dbReference>
<keyword evidence="4" id="KW-0067">ATP-binding</keyword>
<dbReference type="OrthoDB" id="4062651at2759"/>
<gene>
    <name evidence="7" type="ORF">KFL_000070440</name>
</gene>
<dbReference type="EMBL" id="DF236956">
    <property type="protein sequence ID" value="GAQ78075.1"/>
    <property type="molecule type" value="Genomic_DNA"/>
</dbReference>
<dbReference type="InterPro" id="IPR008271">
    <property type="entry name" value="Ser/Thr_kinase_AS"/>
</dbReference>
<dbReference type="InterPro" id="IPR052059">
    <property type="entry name" value="CR_Ser/Thr_kinase"/>
</dbReference>
<dbReference type="InterPro" id="IPR011009">
    <property type="entry name" value="Kinase-like_dom_sf"/>
</dbReference>
<feature type="domain" description="Protein kinase" evidence="6">
    <location>
        <begin position="3"/>
        <end position="313"/>
    </location>
</feature>
<dbReference type="SUPFAM" id="SSF56112">
    <property type="entry name" value="Protein kinase-like (PK-like)"/>
    <property type="match status" value="1"/>
</dbReference>
<evidence type="ECO:0000313" key="7">
    <source>
        <dbReference type="EMBL" id="GAQ78075.1"/>
    </source>
</evidence>
<evidence type="ECO:0000256" key="2">
    <source>
        <dbReference type="ARBA" id="ARBA00022741"/>
    </source>
</evidence>
<keyword evidence="8" id="KW-1185">Reference proteome</keyword>
<dbReference type="InterPro" id="IPR000719">
    <property type="entry name" value="Prot_kinase_dom"/>
</dbReference>
<dbReference type="Pfam" id="PF00069">
    <property type="entry name" value="Pkinase"/>
    <property type="match status" value="1"/>
</dbReference>
<keyword evidence="1" id="KW-0808">Transferase</keyword>
<dbReference type="GO" id="GO:0004674">
    <property type="term" value="F:protein serine/threonine kinase activity"/>
    <property type="evidence" value="ECO:0000318"/>
    <property type="project" value="GO_Central"/>
</dbReference>
<proteinExistence type="predicted"/>
<feature type="region of interest" description="Disordered" evidence="5">
    <location>
        <begin position="295"/>
        <end position="331"/>
    </location>
</feature>
<keyword evidence="2" id="KW-0547">Nucleotide-binding</keyword>